<gene>
    <name evidence="2" type="ORF">PRK78_001803</name>
</gene>
<feature type="region of interest" description="Disordered" evidence="1">
    <location>
        <begin position="96"/>
        <end position="132"/>
    </location>
</feature>
<accession>A0AAF0DEK8</accession>
<proteinExistence type="predicted"/>
<dbReference type="EMBL" id="CP120627">
    <property type="protein sequence ID" value="WEW56360.1"/>
    <property type="molecule type" value="Genomic_DNA"/>
</dbReference>
<keyword evidence="3" id="KW-1185">Reference proteome</keyword>
<dbReference type="AlphaFoldDB" id="A0AAF0DEK8"/>
<evidence type="ECO:0008006" key="4">
    <source>
        <dbReference type="Google" id="ProtNLM"/>
    </source>
</evidence>
<name>A0AAF0DEK8_9EURO</name>
<feature type="region of interest" description="Disordered" evidence="1">
    <location>
        <begin position="248"/>
        <end position="270"/>
    </location>
</feature>
<evidence type="ECO:0000313" key="3">
    <source>
        <dbReference type="Proteomes" id="UP001219355"/>
    </source>
</evidence>
<feature type="compositionally biased region" description="Polar residues" evidence="1">
    <location>
        <begin position="114"/>
        <end position="123"/>
    </location>
</feature>
<feature type="compositionally biased region" description="Basic and acidic residues" evidence="1">
    <location>
        <begin position="1"/>
        <end position="12"/>
    </location>
</feature>
<feature type="region of interest" description="Disordered" evidence="1">
    <location>
        <begin position="1"/>
        <end position="32"/>
    </location>
</feature>
<organism evidence="2 3">
    <name type="scientific">Emydomyces testavorans</name>
    <dbReference type="NCBI Taxonomy" id="2070801"/>
    <lineage>
        <taxon>Eukaryota</taxon>
        <taxon>Fungi</taxon>
        <taxon>Dikarya</taxon>
        <taxon>Ascomycota</taxon>
        <taxon>Pezizomycotina</taxon>
        <taxon>Eurotiomycetes</taxon>
        <taxon>Eurotiomycetidae</taxon>
        <taxon>Onygenales</taxon>
        <taxon>Nannizziopsiaceae</taxon>
        <taxon>Emydomyces</taxon>
    </lineage>
</organism>
<dbReference type="Proteomes" id="UP001219355">
    <property type="component" value="Chromosome 1"/>
</dbReference>
<sequence>MAKTSKKNDTPKGKSPSVLRNRAATRVSKQRPATRTIVRWNDELDKQLLLSIQSACNSAGVRIPWGNVAALMGEKITEGAIVQHLAKLRSRLEGEGIPVPPPLRRGGSGFAKRTMSSKTTTARGESPDDDDWNEAQIRFQPETIQATRIDSNGDAATGGKSTAILDFEAEDNEQGAGYSFALDERFLQFPGSSQASRVADNAATASTREAQETRAIVLRIAPERLEEVLMNRNRDDIEDVDVKEEIQESLEGNEAVNADHESRYGPANTTSLQSPALAMEMGAMVPQSLLQIGAQHFQIPSQWTESGLESFTGQGRFEENNSAYSQLSAGPSTQMSNHPLELYTPGYMSQPVQEPFTNMYLPNSTSGTVPILQNSSSGSSQDSQYSWVDTPFPNDGFQRFENGFDVGEFISPEYLRE</sequence>
<evidence type="ECO:0000313" key="2">
    <source>
        <dbReference type="EMBL" id="WEW56360.1"/>
    </source>
</evidence>
<reference evidence="2" key="1">
    <citation type="submission" date="2023-03" db="EMBL/GenBank/DDBJ databases">
        <title>Emydomyces testavorans Genome Sequence.</title>
        <authorList>
            <person name="Hoyer L."/>
        </authorList>
    </citation>
    <scope>NUCLEOTIDE SEQUENCE</scope>
    <source>
        <strain evidence="2">16-2883</strain>
    </source>
</reference>
<evidence type="ECO:0000256" key="1">
    <source>
        <dbReference type="SAM" id="MobiDB-lite"/>
    </source>
</evidence>
<protein>
    <recommendedName>
        <fullName evidence="4">Myb-like domain-containing protein</fullName>
    </recommendedName>
</protein>